<evidence type="ECO:0000313" key="3">
    <source>
        <dbReference type="Proteomes" id="UP000610760"/>
    </source>
</evidence>
<dbReference type="Pfam" id="PF13263">
    <property type="entry name" value="PHP_C"/>
    <property type="match status" value="1"/>
</dbReference>
<evidence type="ECO:0000313" key="2">
    <source>
        <dbReference type="EMBL" id="MBC8558764.1"/>
    </source>
</evidence>
<evidence type="ECO:0000259" key="1">
    <source>
        <dbReference type="SMART" id="SM00481"/>
    </source>
</evidence>
<comment type="caution">
    <text evidence="2">The sequence shown here is derived from an EMBL/GenBank/DDBJ whole genome shotgun (WGS) entry which is preliminary data.</text>
</comment>
<proteinExistence type="predicted"/>
<dbReference type="GO" id="GO:0008270">
    <property type="term" value="F:zinc ion binding"/>
    <property type="evidence" value="ECO:0007669"/>
    <property type="project" value="TreeGrafter"/>
</dbReference>
<name>A0A926I697_9FIRM</name>
<organism evidence="2 3">
    <name type="scientific">Fumia xinanensis</name>
    <dbReference type="NCBI Taxonomy" id="2763659"/>
    <lineage>
        <taxon>Bacteria</taxon>
        <taxon>Bacillati</taxon>
        <taxon>Bacillota</taxon>
        <taxon>Clostridia</taxon>
        <taxon>Eubacteriales</taxon>
        <taxon>Oscillospiraceae</taxon>
        <taxon>Fumia</taxon>
    </lineage>
</organism>
<dbReference type="InterPro" id="IPR050243">
    <property type="entry name" value="PHP_phosphatase"/>
</dbReference>
<dbReference type="InterPro" id="IPR004013">
    <property type="entry name" value="PHP_dom"/>
</dbReference>
<dbReference type="Gene3D" id="3.20.20.140">
    <property type="entry name" value="Metal-dependent hydrolases"/>
    <property type="match status" value="1"/>
</dbReference>
<sequence>MNIQVEVHCHTNVVKHAYSTIIEAVQCAKEAGLRGVAITDHGPELFDGAPLLYFRNMDLISDEMYGVRILRGVEANILDADGRIDLPPEVLGRLDWVIASIHAPEFEASDYEACTSAYLGALDNPYVDMLGHTGRGRFFYDYETVIERLVEREKIMEFNEHSFDKPGAEERCLEIAKLCKKYGARACVGSDAHFAAAVGEVPRTLQMLKEIDYPENLILNLNADCFYDYIENRKHRLAKLK</sequence>
<dbReference type="PANTHER" id="PTHR36928">
    <property type="entry name" value="PHOSPHATASE YCDX-RELATED"/>
    <property type="match status" value="1"/>
</dbReference>
<dbReference type="CDD" id="cd07437">
    <property type="entry name" value="PHP_HisPPase_Ycdx_like"/>
    <property type="match status" value="1"/>
</dbReference>
<gene>
    <name evidence="2" type="ORF">H8710_01640</name>
</gene>
<dbReference type="SUPFAM" id="SSF89550">
    <property type="entry name" value="PHP domain-like"/>
    <property type="match status" value="1"/>
</dbReference>
<keyword evidence="3" id="KW-1185">Reference proteome</keyword>
<dbReference type="SMART" id="SM00481">
    <property type="entry name" value="POLIIIAc"/>
    <property type="match status" value="1"/>
</dbReference>
<accession>A0A926I697</accession>
<dbReference type="Proteomes" id="UP000610760">
    <property type="component" value="Unassembled WGS sequence"/>
</dbReference>
<feature type="domain" description="Polymerase/histidinol phosphatase N-terminal" evidence="1">
    <location>
        <begin position="5"/>
        <end position="79"/>
    </location>
</feature>
<reference evidence="2" key="1">
    <citation type="submission" date="2020-08" db="EMBL/GenBank/DDBJ databases">
        <title>Genome public.</title>
        <authorList>
            <person name="Liu C."/>
            <person name="Sun Q."/>
        </authorList>
    </citation>
    <scope>NUCLEOTIDE SEQUENCE</scope>
    <source>
        <strain evidence="2">NSJ-33</strain>
    </source>
</reference>
<protein>
    <submittedName>
        <fullName evidence="2">Phosphatase</fullName>
    </submittedName>
</protein>
<dbReference type="GO" id="GO:0042578">
    <property type="term" value="F:phosphoric ester hydrolase activity"/>
    <property type="evidence" value="ECO:0007669"/>
    <property type="project" value="TreeGrafter"/>
</dbReference>
<dbReference type="PANTHER" id="PTHR36928:SF1">
    <property type="entry name" value="PHOSPHATASE YCDX-RELATED"/>
    <property type="match status" value="1"/>
</dbReference>
<dbReference type="InterPro" id="IPR003141">
    <property type="entry name" value="Pol/His_phosphatase_N"/>
</dbReference>
<dbReference type="EMBL" id="JACRSV010000001">
    <property type="protein sequence ID" value="MBC8558764.1"/>
    <property type="molecule type" value="Genomic_DNA"/>
</dbReference>
<dbReference type="AlphaFoldDB" id="A0A926I697"/>
<dbReference type="GO" id="GO:0005829">
    <property type="term" value="C:cytosol"/>
    <property type="evidence" value="ECO:0007669"/>
    <property type="project" value="TreeGrafter"/>
</dbReference>
<dbReference type="Pfam" id="PF02811">
    <property type="entry name" value="PHP"/>
    <property type="match status" value="1"/>
</dbReference>
<dbReference type="InterPro" id="IPR016195">
    <property type="entry name" value="Pol/histidinol_Pase-like"/>
</dbReference>
<dbReference type="RefSeq" id="WP_249293648.1">
    <property type="nucleotide sequence ID" value="NZ_JACRSV010000001.1"/>
</dbReference>